<feature type="region of interest" description="Disordered" evidence="1">
    <location>
        <begin position="599"/>
        <end position="623"/>
    </location>
</feature>
<gene>
    <name evidence="2" type="ordered locus">CNC03400</name>
</gene>
<feature type="region of interest" description="Disordered" evidence="1">
    <location>
        <begin position="386"/>
        <end position="411"/>
    </location>
</feature>
<protein>
    <submittedName>
        <fullName evidence="2">Uncharacterized protein</fullName>
    </submittedName>
</protein>
<name>Q5KKD3_CRYD1</name>
<feature type="compositionally biased region" description="Polar residues" evidence="1">
    <location>
        <begin position="599"/>
        <end position="614"/>
    </location>
</feature>
<dbReference type="PaxDb" id="214684-Q5KKD3"/>
<proteinExistence type="predicted"/>
<evidence type="ECO:0000313" key="3">
    <source>
        <dbReference type="Proteomes" id="UP000002149"/>
    </source>
</evidence>
<feature type="compositionally biased region" description="Basic residues" evidence="1">
    <location>
        <begin position="345"/>
        <end position="363"/>
    </location>
</feature>
<feature type="region of interest" description="Disordered" evidence="1">
    <location>
        <begin position="60"/>
        <end position="91"/>
    </location>
</feature>
<dbReference type="HOGENOM" id="CLU_426999_0_0_1"/>
<feature type="compositionally biased region" description="Polar residues" evidence="1">
    <location>
        <begin position="150"/>
        <end position="175"/>
    </location>
</feature>
<dbReference type="OrthoDB" id="276685at2759"/>
<dbReference type="KEGG" id="cne:CNC03400"/>
<dbReference type="RefSeq" id="XP_024512440.1">
    <property type="nucleotide sequence ID" value="XM_024656770.1"/>
</dbReference>
<sequence>MLAAESLRPVYQHAATSHANIGPSSSFSSMDNIASGWNGQIMPALKKRLETESAYLTHRLSAAQSDKRPTSSGFGDPAEEGATFSEHSRESLFPEYNTQVNVLPEMAGRTGLPSRPQSQSSPKSRARSGTMVSPNEVRKIYLDRPPVPITSPTSLSEISGLQLSPVASKSTSSGDGSPVIPPPSRIPIRASSKSRGGSDPYSFLRSDGPRSMLGLSFSSTIPATAGRMSRSPQLQREVSIAHVKELAEGPSAKKSRGQFSGELKQRDFGEDSPTLDAAQITEGFIKNELPPFIMSPEEALRIAERGHNLESDDDAQMQDWQHLELDPYAASGPSQEIGLAEGKREKRKRATTMKTSGRNRHVAARSVNKDCQPDFGLPVFENPSLKASKSRIQTGSTPSATATSYPISQTSRSVSMKAFSSTPRTLHPYNTLPNSSSRLGVAAHLIPPASTYTPPKGANWDEVVLPAVAKKLGIGEARTADKIDTGPDAEDLAVEWDKNGTPIKWVKKKMEDRTSLDKQTDLETKSPNSKLMELPFNPILEPLPDSPFCQSNYGAQHPDTIGLGPQREAPGLHIIPPPLSKTISQTSINLKPSFLRKTSMQDVTKPSSQRSLQAQRCDDEESEPFVGNDLVPGQSHWGVPPVQPSAPGTTHRITGAVYEKRMNKQRGVASVQANLLGVGNVQSGKAVDSKPNKKAKQDGHSKGCGCAIM</sequence>
<keyword evidence="3" id="KW-1185">Reference proteome</keyword>
<dbReference type="VEuPathDB" id="FungiDB:CNC03400"/>
<dbReference type="EMBL" id="AE017343">
    <property type="protein sequence ID" value="AAW42363.2"/>
    <property type="molecule type" value="Genomic_DNA"/>
</dbReference>
<feature type="region of interest" description="Disordered" evidence="1">
    <location>
        <begin position="682"/>
        <end position="709"/>
    </location>
</feature>
<dbReference type="eggNOG" id="ENOG502RB75">
    <property type="taxonomic scope" value="Eukaryota"/>
</dbReference>
<feature type="region of interest" description="Disordered" evidence="1">
    <location>
        <begin position="340"/>
        <end position="363"/>
    </location>
</feature>
<dbReference type="AlphaFoldDB" id="Q5KKD3"/>
<feature type="region of interest" description="Disordered" evidence="1">
    <location>
        <begin position="107"/>
        <end position="209"/>
    </location>
</feature>
<dbReference type="InParanoid" id="Q5KKD3"/>
<feature type="region of interest" description="Disordered" evidence="1">
    <location>
        <begin position="511"/>
        <end position="530"/>
    </location>
</feature>
<organism evidence="2 3">
    <name type="scientific">Cryptococcus deneoformans (strain JEC21 / ATCC MYA-565)</name>
    <name type="common">Cryptococcus neoformans var. neoformans serotype D</name>
    <dbReference type="NCBI Taxonomy" id="214684"/>
    <lineage>
        <taxon>Eukaryota</taxon>
        <taxon>Fungi</taxon>
        <taxon>Dikarya</taxon>
        <taxon>Basidiomycota</taxon>
        <taxon>Agaricomycotina</taxon>
        <taxon>Tremellomycetes</taxon>
        <taxon>Tremellales</taxon>
        <taxon>Cryptococcaceae</taxon>
        <taxon>Cryptococcus</taxon>
        <taxon>Cryptococcus neoformans species complex</taxon>
    </lineage>
</organism>
<dbReference type="GeneID" id="3256728"/>
<reference evidence="2 3" key="1">
    <citation type="journal article" date="2005" name="Science">
        <title>The genome of the basidiomycetous yeast and human pathogen Cryptococcus neoformans.</title>
        <authorList>
            <person name="Loftus B.J."/>
            <person name="Fung E."/>
            <person name="Roncaglia P."/>
            <person name="Rowley D."/>
            <person name="Amedeo P."/>
            <person name="Bruno D."/>
            <person name="Vamathevan J."/>
            <person name="Miranda M."/>
            <person name="Anderson I.J."/>
            <person name="Fraser J.A."/>
            <person name="Allen J.E."/>
            <person name="Bosdet I.E."/>
            <person name="Brent M.R."/>
            <person name="Chiu R."/>
            <person name="Doering T.L."/>
            <person name="Donlin M.J."/>
            <person name="D'Souza C.A."/>
            <person name="Fox D.S."/>
            <person name="Grinberg V."/>
            <person name="Fu J."/>
            <person name="Fukushima M."/>
            <person name="Haas B.J."/>
            <person name="Huang J.C."/>
            <person name="Janbon G."/>
            <person name="Jones S.J."/>
            <person name="Koo H.L."/>
            <person name="Krzywinski M.I."/>
            <person name="Kwon-Chung J.K."/>
            <person name="Lengeler K.B."/>
            <person name="Maiti R."/>
            <person name="Marra M.A."/>
            <person name="Marra R.E."/>
            <person name="Mathewson C.A."/>
            <person name="Mitchell T.G."/>
            <person name="Pertea M."/>
            <person name="Riggs F.R."/>
            <person name="Salzberg S.L."/>
            <person name="Schein J.E."/>
            <person name="Shvartsbeyn A."/>
            <person name="Shin H."/>
            <person name="Shumway M."/>
            <person name="Specht C.A."/>
            <person name="Suh B.B."/>
            <person name="Tenney A."/>
            <person name="Utterback T.R."/>
            <person name="Wickes B.L."/>
            <person name="Wortman J.R."/>
            <person name="Wye N.H."/>
            <person name="Kronstad J.W."/>
            <person name="Lodge J.K."/>
            <person name="Heitman J."/>
            <person name="Davis R.W."/>
            <person name="Fraser C.M."/>
            <person name="Hyman R.W."/>
        </authorList>
    </citation>
    <scope>NUCLEOTIDE SEQUENCE [LARGE SCALE GENOMIC DNA]</scope>
    <source>
        <strain evidence="3">JEC21 / ATCC MYA-565</strain>
    </source>
</reference>
<feature type="compositionally biased region" description="Low complexity" evidence="1">
    <location>
        <begin position="186"/>
        <end position="195"/>
    </location>
</feature>
<evidence type="ECO:0000313" key="2">
    <source>
        <dbReference type="EMBL" id="AAW42363.2"/>
    </source>
</evidence>
<feature type="compositionally biased region" description="Basic and acidic residues" evidence="1">
    <location>
        <begin position="511"/>
        <end position="524"/>
    </location>
</feature>
<feature type="region of interest" description="Disordered" evidence="1">
    <location>
        <begin position="246"/>
        <end position="273"/>
    </location>
</feature>
<dbReference type="Proteomes" id="UP000002149">
    <property type="component" value="Chromosome 3"/>
</dbReference>
<feature type="compositionally biased region" description="Basic and acidic residues" evidence="1">
    <location>
        <begin position="687"/>
        <end position="701"/>
    </location>
</feature>
<feature type="compositionally biased region" description="Low complexity" evidence="1">
    <location>
        <begin position="113"/>
        <end position="123"/>
    </location>
</feature>
<evidence type="ECO:0000256" key="1">
    <source>
        <dbReference type="SAM" id="MobiDB-lite"/>
    </source>
</evidence>
<accession>Q5KKD3</accession>